<keyword evidence="3" id="KW-1003">Cell membrane</keyword>
<evidence type="ECO:0000259" key="18">
    <source>
        <dbReference type="Pfam" id="PF13807"/>
    </source>
</evidence>
<feature type="coiled-coil region" evidence="14">
    <location>
        <begin position="266"/>
        <end position="372"/>
    </location>
</feature>
<dbReference type="InterPro" id="IPR027417">
    <property type="entry name" value="P-loop_NTPase"/>
</dbReference>
<keyword evidence="4" id="KW-0997">Cell inner membrane</keyword>
<evidence type="ECO:0000256" key="3">
    <source>
        <dbReference type="ARBA" id="ARBA00022475"/>
    </source>
</evidence>
<proteinExistence type="inferred from homology"/>
<keyword evidence="5" id="KW-0808">Transferase</keyword>
<comment type="similarity">
    <text evidence="2">Belongs to the etk/wzc family.</text>
</comment>
<gene>
    <name evidence="19" type="ORF">SAMN05444000_1422</name>
</gene>
<evidence type="ECO:0000256" key="9">
    <source>
        <dbReference type="ARBA" id="ARBA00022840"/>
    </source>
</evidence>
<protein>
    <submittedName>
        <fullName evidence="19">Tyrosine-protein kinase Etk/Wzc</fullName>
    </submittedName>
</protein>
<keyword evidence="12" id="KW-0829">Tyrosine-protein kinase</keyword>
<name>A0A1M6TMI9_9RHOB</name>
<evidence type="ECO:0000256" key="7">
    <source>
        <dbReference type="ARBA" id="ARBA00022741"/>
    </source>
</evidence>
<keyword evidence="7" id="KW-0547">Nucleotide-binding</keyword>
<evidence type="ECO:0000256" key="6">
    <source>
        <dbReference type="ARBA" id="ARBA00022692"/>
    </source>
</evidence>
<dbReference type="GO" id="GO:0005524">
    <property type="term" value="F:ATP binding"/>
    <property type="evidence" value="ECO:0007669"/>
    <property type="project" value="UniProtKB-KW"/>
</dbReference>
<evidence type="ECO:0000256" key="12">
    <source>
        <dbReference type="ARBA" id="ARBA00023137"/>
    </source>
</evidence>
<dbReference type="InterPro" id="IPR050445">
    <property type="entry name" value="Bact_polysacc_biosynth/exp"/>
</dbReference>
<dbReference type="CDD" id="cd05387">
    <property type="entry name" value="BY-kinase"/>
    <property type="match status" value="1"/>
</dbReference>
<evidence type="ECO:0000259" key="16">
    <source>
        <dbReference type="Pfam" id="PF02706"/>
    </source>
</evidence>
<comment type="catalytic activity">
    <reaction evidence="13">
        <text>L-tyrosyl-[protein] + ATP = O-phospho-L-tyrosyl-[protein] + ADP + H(+)</text>
        <dbReference type="Rhea" id="RHEA:10596"/>
        <dbReference type="Rhea" id="RHEA-COMP:10136"/>
        <dbReference type="Rhea" id="RHEA-COMP:20101"/>
        <dbReference type="ChEBI" id="CHEBI:15378"/>
        <dbReference type="ChEBI" id="CHEBI:30616"/>
        <dbReference type="ChEBI" id="CHEBI:46858"/>
        <dbReference type="ChEBI" id="CHEBI:61978"/>
        <dbReference type="ChEBI" id="CHEBI:456216"/>
    </reaction>
</comment>
<evidence type="ECO:0000256" key="5">
    <source>
        <dbReference type="ARBA" id="ARBA00022679"/>
    </source>
</evidence>
<dbReference type="PANTHER" id="PTHR32309:SF32">
    <property type="entry name" value="TYROSINE-PROTEIN KINASE ETK-RELATED"/>
    <property type="match status" value="1"/>
</dbReference>
<dbReference type="RefSeq" id="WP_073257109.1">
    <property type="nucleotide sequence ID" value="NZ_FQZQ01000042.1"/>
</dbReference>
<dbReference type="InterPro" id="IPR025669">
    <property type="entry name" value="AAA_dom"/>
</dbReference>
<dbReference type="Pfam" id="PF13807">
    <property type="entry name" value="GNVR"/>
    <property type="match status" value="1"/>
</dbReference>
<keyword evidence="8 19" id="KW-0418">Kinase</keyword>
<evidence type="ECO:0000256" key="1">
    <source>
        <dbReference type="ARBA" id="ARBA00004429"/>
    </source>
</evidence>
<dbReference type="AlphaFoldDB" id="A0A1M6TMI9"/>
<feature type="domain" description="Tyrosine-protein kinase G-rich" evidence="18">
    <location>
        <begin position="378"/>
        <end position="458"/>
    </location>
</feature>
<dbReference type="InterPro" id="IPR005702">
    <property type="entry name" value="Wzc-like_C"/>
</dbReference>
<evidence type="ECO:0000256" key="10">
    <source>
        <dbReference type="ARBA" id="ARBA00022989"/>
    </source>
</evidence>
<dbReference type="FunFam" id="3.40.50.300:FF:000527">
    <property type="entry name" value="Tyrosine-protein kinase etk"/>
    <property type="match status" value="1"/>
</dbReference>
<keyword evidence="14" id="KW-0175">Coiled coil</keyword>
<keyword evidence="11 15" id="KW-0472">Membrane</keyword>
<dbReference type="Pfam" id="PF02706">
    <property type="entry name" value="Wzz"/>
    <property type="match status" value="1"/>
</dbReference>
<dbReference type="Gene3D" id="3.40.50.300">
    <property type="entry name" value="P-loop containing nucleotide triphosphate hydrolases"/>
    <property type="match status" value="1"/>
</dbReference>
<dbReference type="SUPFAM" id="SSF52540">
    <property type="entry name" value="P-loop containing nucleoside triphosphate hydrolases"/>
    <property type="match status" value="1"/>
</dbReference>
<evidence type="ECO:0000313" key="19">
    <source>
        <dbReference type="EMBL" id="SHK58154.1"/>
    </source>
</evidence>
<dbReference type="STRING" id="1470563.SAMN05444000_1422"/>
<feature type="transmembrane region" description="Helical" evidence="15">
    <location>
        <begin position="30"/>
        <end position="48"/>
    </location>
</feature>
<dbReference type="GO" id="GO:0042802">
    <property type="term" value="F:identical protein binding"/>
    <property type="evidence" value="ECO:0007669"/>
    <property type="project" value="UniProtKB-ARBA"/>
</dbReference>
<keyword evidence="20" id="KW-1185">Reference proteome</keyword>
<dbReference type="Pfam" id="PF13614">
    <property type="entry name" value="AAA_31"/>
    <property type="match status" value="1"/>
</dbReference>
<evidence type="ECO:0000256" key="13">
    <source>
        <dbReference type="ARBA" id="ARBA00053015"/>
    </source>
</evidence>
<dbReference type="InterPro" id="IPR003856">
    <property type="entry name" value="LPS_length_determ_N"/>
</dbReference>
<dbReference type="NCBIfam" id="TIGR01007">
    <property type="entry name" value="eps_fam"/>
    <property type="match status" value="1"/>
</dbReference>
<evidence type="ECO:0000256" key="8">
    <source>
        <dbReference type="ARBA" id="ARBA00022777"/>
    </source>
</evidence>
<feature type="domain" description="Polysaccharide chain length determinant N-terminal" evidence="16">
    <location>
        <begin position="14"/>
        <end position="103"/>
    </location>
</feature>
<dbReference type="EMBL" id="FQZQ01000042">
    <property type="protein sequence ID" value="SHK58154.1"/>
    <property type="molecule type" value="Genomic_DNA"/>
</dbReference>
<dbReference type="GO" id="GO:0005886">
    <property type="term" value="C:plasma membrane"/>
    <property type="evidence" value="ECO:0007669"/>
    <property type="project" value="UniProtKB-SubCell"/>
</dbReference>
<evidence type="ECO:0000259" key="17">
    <source>
        <dbReference type="Pfam" id="PF13614"/>
    </source>
</evidence>
<dbReference type="Proteomes" id="UP000183982">
    <property type="component" value="Unassembled WGS sequence"/>
</dbReference>
<dbReference type="InterPro" id="IPR032807">
    <property type="entry name" value="GNVR"/>
</dbReference>
<comment type="subcellular location">
    <subcellularLocation>
        <location evidence="1">Cell inner membrane</location>
        <topology evidence="1">Multi-pass membrane protein</topology>
    </subcellularLocation>
</comment>
<dbReference type="OrthoDB" id="9775724at2"/>
<sequence length="721" mass="79241">MNSSPSNSNSQFDEEIDLGQLFLNLWQGKWTILFVTFLVGTLSVFWALNTAPTYQADALLQLEEKAGANPFSGTFEGFGSDPASVTEIELLKSRLILGQAVAEQNLDWVAIPRQTPLIGYFVSEFGGLVELPEFMKPFAQSGETISLRFLRVPPHLLGTPLSLTKISETDFSLKIPEGPTLSGKLNQQLIDENTGIAIELSKLEGQVGREFTVVQESEEEAIKSVREKIGISEKGRNSGVLNVTFKDGNKEDASRALNAIVSAYLRQNISRNSAEAENSLKFIEDRLPEVRSIVDRAEEKLKDLQSERNTLDLSFETQALLEQRNQVEAELAALEIEEQELQRKYTVSHPNYKMLLSRKEQLETRLKALEARSLDLPDTQREIFDMTQELELARETYSKLLIRAQELRVVKASTIGNARVIDHAQTASLPIAPRKAVIVALGALLGLMLGVAIVLLKNFRSKGIKSSAEIEALGLSVFAVVNAVKPGLLKPRKSGGKNPILAIDDPTDLAVEALRGLRTSLHFGMLEKDAKVLSITSPSPNAGKSFCSTNLAIVSAQAGQKVCLIDADLRRGELRKFFGVKKDTPGLAELLVGDKKSEDVVTSTSVNTLSFIPTGKFPPNPADLLMTPTFASTLDKLSEQFDLIILDCPPVLAVTDPVMISKQASMTLVVVRYGVTTEKEMHAMQREIDASSGTISGAIFNGFQRGKGEKYGGYDYRYEYK</sequence>
<evidence type="ECO:0000256" key="4">
    <source>
        <dbReference type="ARBA" id="ARBA00022519"/>
    </source>
</evidence>
<accession>A0A1M6TMI9</accession>
<evidence type="ECO:0000256" key="14">
    <source>
        <dbReference type="SAM" id="Coils"/>
    </source>
</evidence>
<feature type="domain" description="AAA" evidence="17">
    <location>
        <begin position="535"/>
        <end position="659"/>
    </location>
</feature>
<keyword evidence="6 15" id="KW-0812">Transmembrane</keyword>
<keyword evidence="9" id="KW-0067">ATP-binding</keyword>
<keyword evidence="10 15" id="KW-1133">Transmembrane helix</keyword>
<reference evidence="20" key="1">
    <citation type="submission" date="2016-11" db="EMBL/GenBank/DDBJ databases">
        <authorList>
            <person name="Varghese N."/>
            <person name="Submissions S."/>
        </authorList>
    </citation>
    <scope>NUCLEOTIDE SEQUENCE [LARGE SCALE GENOMIC DNA]</scope>
    <source>
        <strain evidence="20">DSM 100564</strain>
    </source>
</reference>
<evidence type="ECO:0000313" key="20">
    <source>
        <dbReference type="Proteomes" id="UP000183982"/>
    </source>
</evidence>
<dbReference type="PANTHER" id="PTHR32309">
    <property type="entry name" value="TYROSINE-PROTEIN KINASE"/>
    <property type="match status" value="1"/>
</dbReference>
<dbReference type="Pfam" id="PF23607">
    <property type="entry name" value="WZC_N"/>
    <property type="match status" value="1"/>
</dbReference>
<feature type="transmembrane region" description="Helical" evidence="15">
    <location>
        <begin position="436"/>
        <end position="456"/>
    </location>
</feature>
<evidence type="ECO:0000256" key="2">
    <source>
        <dbReference type="ARBA" id="ARBA00008883"/>
    </source>
</evidence>
<evidence type="ECO:0000256" key="11">
    <source>
        <dbReference type="ARBA" id="ARBA00023136"/>
    </source>
</evidence>
<evidence type="ECO:0000256" key="15">
    <source>
        <dbReference type="SAM" id="Phobius"/>
    </source>
</evidence>
<organism evidence="19 20">
    <name type="scientific">Shimia gijangensis</name>
    <dbReference type="NCBI Taxonomy" id="1470563"/>
    <lineage>
        <taxon>Bacteria</taxon>
        <taxon>Pseudomonadati</taxon>
        <taxon>Pseudomonadota</taxon>
        <taxon>Alphaproteobacteria</taxon>
        <taxon>Rhodobacterales</taxon>
        <taxon>Roseobacteraceae</taxon>
    </lineage>
</organism>
<dbReference type="GO" id="GO:0004713">
    <property type="term" value="F:protein tyrosine kinase activity"/>
    <property type="evidence" value="ECO:0007669"/>
    <property type="project" value="UniProtKB-KW"/>
</dbReference>